<evidence type="ECO:0000313" key="1">
    <source>
        <dbReference type="EMBL" id="MBW0473598.1"/>
    </source>
</evidence>
<evidence type="ECO:0000313" key="2">
    <source>
        <dbReference type="Proteomes" id="UP000765509"/>
    </source>
</evidence>
<organism evidence="1 2">
    <name type="scientific">Austropuccinia psidii MF-1</name>
    <dbReference type="NCBI Taxonomy" id="1389203"/>
    <lineage>
        <taxon>Eukaryota</taxon>
        <taxon>Fungi</taxon>
        <taxon>Dikarya</taxon>
        <taxon>Basidiomycota</taxon>
        <taxon>Pucciniomycotina</taxon>
        <taxon>Pucciniomycetes</taxon>
        <taxon>Pucciniales</taxon>
        <taxon>Sphaerophragmiaceae</taxon>
        <taxon>Austropuccinia</taxon>
    </lineage>
</organism>
<keyword evidence="2" id="KW-1185">Reference proteome</keyword>
<dbReference type="EMBL" id="AVOT02003459">
    <property type="protein sequence ID" value="MBW0473598.1"/>
    <property type="molecule type" value="Genomic_DNA"/>
</dbReference>
<accession>A0A9Q3BYG1</accession>
<comment type="caution">
    <text evidence="1">The sequence shown here is derived from an EMBL/GenBank/DDBJ whole genome shotgun (WGS) entry which is preliminary data.</text>
</comment>
<dbReference type="Proteomes" id="UP000765509">
    <property type="component" value="Unassembled WGS sequence"/>
</dbReference>
<protein>
    <submittedName>
        <fullName evidence="1">Uncharacterized protein</fullName>
    </submittedName>
</protein>
<name>A0A9Q3BYG1_9BASI</name>
<reference evidence="1" key="1">
    <citation type="submission" date="2021-03" db="EMBL/GenBank/DDBJ databases">
        <title>Draft genome sequence of rust myrtle Austropuccinia psidii MF-1, a brazilian biotype.</title>
        <authorList>
            <person name="Quecine M.C."/>
            <person name="Pachon D.M.R."/>
            <person name="Bonatelli M.L."/>
            <person name="Correr F.H."/>
            <person name="Franceschini L.M."/>
            <person name="Leite T.F."/>
            <person name="Margarido G.R.A."/>
            <person name="Almeida C.A."/>
            <person name="Ferrarezi J.A."/>
            <person name="Labate C.A."/>
        </authorList>
    </citation>
    <scope>NUCLEOTIDE SEQUENCE</scope>
    <source>
        <strain evidence="1">MF-1</strain>
    </source>
</reference>
<gene>
    <name evidence="1" type="ORF">O181_013313</name>
</gene>
<dbReference type="AlphaFoldDB" id="A0A9Q3BYG1"/>
<proteinExistence type="predicted"/>
<sequence>MGQALLNKVPEVKEWPHFSGEGGYQHMEFIRGIEMIKEYCELPESMVTATSHNLFTRSAHRWKGKALPWFCQQKDRLTALYPDMSECMIHRNILRKCGGALEHAVKSRTTEKSSAKDIINILEEVTIRAIICSSSMNLKTRFNTPLKDSVDKNPK</sequence>